<dbReference type="RefSeq" id="WP_024028054.1">
    <property type="nucleotide sequence ID" value="NZ_ALAN01000059.1"/>
</dbReference>
<comment type="caution">
    <text evidence="1">The sequence shown here is derived from an EMBL/GenBank/DDBJ whole genome shotgun (WGS) entry which is preliminary data.</text>
</comment>
<name>A0AB94IPF4_9BACI</name>
<evidence type="ECO:0000313" key="2">
    <source>
        <dbReference type="Proteomes" id="UP000018877"/>
    </source>
</evidence>
<proteinExistence type="predicted"/>
<organism evidence="1 2">
    <name type="scientific">Neobacillus vireti LMG 21834</name>
    <dbReference type="NCBI Taxonomy" id="1131730"/>
    <lineage>
        <taxon>Bacteria</taxon>
        <taxon>Bacillati</taxon>
        <taxon>Bacillota</taxon>
        <taxon>Bacilli</taxon>
        <taxon>Bacillales</taxon>
        <taxon>Bacillaceae</taxon>
        <taxon>Neobacillus</taxon>
    </lineage>
</organism>
<dbReference type="AlphaFoldDB" id="A0AB94IPF4"/>
<protein>
    <submittedName>
        <fullName evidence="1">Uncharacterized protein</fullName>
    </submittedName>
</protein>
<dbReference type="EMBL" id="ALAN01000059">
    <property type="protein sequence ID" value="ETI68940.1"/>
    <property type="molecule type" value="Genomic_DNA"/>
</dbReference>
<accession>A0AB94IPF4</accession>
<reference evidence="1 2" key="1">
    <citation type="journal article" date="2014" name="Environ. Microbiol.">
        <title>The nitrate-ammonifying and nosZ-carrying bacterium Bacillus vireti is a potent source and sink for nitric and nitrous oxide under high nitrate conditions.</title>
        <authorList>
            <person name="Mania D."/>
            <person name="Heylen K."/>
            <person name="van Spanning R.J."/>
            <person name="Frostegard A."/>
        </authorList>
    </citation>
    <scope>NUCLEOTIDE SEQUENCE [LARGE SCALE GENOMIC DNA]</scope>
    <source>
        <strain evidence="1 2">LMG 21834</strain>
    </source>
</reference>
<evidence type="ECO:0000313" key="1">
    <source>
        <dbReference type="EMBL" id="ETI68940.1"/>
    </source>
</evidence>
<keyword evidence="2" id="KW-1185">Reference proteome</keyword>
<dbReference type="Proteomes" id="UP000018877">
    <property type="component" value="Unassembled WGS sequence"/>
</dbReference>
<gene>
    <name evidence="1" type="ORF">BAVI_09271</name>
</gene>
<sequence length="126" mass="14524">MVWTLGGLFVISVLLLIISILKSTQVAKMEHNQIDVIHISTMKEINALQESIRNIELDIEVVMKEAGIQLSPEEKVFMREVLDLYKRNYSIESIAKQKQVEESEIEQRLAPFQKIKDEGRKVANEN</sequence>